<dbReference type="Proteomes" id="UP000681794">
    <property type="component" value="Chromosome"/>
</dbReference>
<evidence type="ECO:0000313" key="1">
    <source>
        <dbReference type="EMBL" id="QWS32311.1"/>
    </source>
</evidence>
<gene>
    <name evidence="1" type="ORF">KM842_08245</name>
</gene>
<sequence length="286" mass="29785">MLEHIALAGGTIAVDVSGTGPLVVLAHGMGDSRHSYRFVEPELVAAGYRVANVDIRGCGDSSTGWSGYGRADIATDLVAVVRHLGGPAVIVGQSISGGAATIAAADAPDVVAGIVELAPFTRAQSFDLGGFLRNRNRHRSGTSQLLKVMTTGSLPGWLAYLDVAVPTKPADWTQERARIEETLRQPERMAVLRAMTKTSPADAGARLADVRCPVLVVEGSADPDWADPAAEGRRILADLPAGLGELAVIEGAGHYPHTETPGDVLALLLPFLGRTLASATTDADRA</sequence>
<proteinExistence type="predicted"/>
<reference evidence="1" key="1">
    <citation type="submission" date="2021-06" db="EMBL/GenBank/DDBJ databases">
        <authorList>
            <person name="Ellington A.J."/>
            <person name="Bryan N.C."/>
            <person name="Christner B.C."/>
            <person name="Reisch C.R."/>
        </authorList>
    </citation>
    <scope>NUCLEOTIDE SEQUENCE</scope>
    <source>
        <strain evidence="1">L6-1</strain>
    </source>
</reference>
<organism evidence="1 2">
    <name type="scientific">Curtobacterium aetherium</name>
    <dbReference type="NCBI Taxonomy" id="2841594"/>
    <lineage>
        <taxon>Bacteria</taxon>
        <taxon>Bacillati</taxon>
        <taxon>Actinomycetota</taxon>
        <taxon>Actinomycetes</taxon>
        <taxon>Micrococcales</taxon>
        <taxon>Microbacteriaceae</taxon>
        <taxon>Curtobacterium</taxon>
    </lineage>
</organism>
<name>A0ACD1E0M1_9MICO</name>
<dbReference type="EMBL" id="CP076544">
    <property type="protein sequence ID" value="QWS32311.1"/>
    <property type="molecule type" value="Genomic_DNA"/>
</dbReference>
<keyword evidence="2" id="KW-1185">Reference proteome</keyword>
<protein>
    <submittedName>
        <fullName evidence="1">Alpha/beta hydrolase</fullName>
    </submittedName>
</protein>
<keyword evidence="1" id="KW-0378">Hydrolase</keyword>
<evidence type="ECO:0000313" key="2">
    <source>
        <dbReference type="Proteomes" id="UP000681794"/>
    </source>
</evidence>
<accession>A0ACD1E0M1</accession>